<organism evidence="1 2">
    <name type="scientific">Aspergillus terreus (strain NIH 2624 / FGSC A1156)</name>
    <dbReference type="NCBI Taxonomy" id="341663"/>
    <lineage>
        <taxon>Eukaryota</taxon>
        <taxon>Fungi</taxon>
        <taxon>Dikarya</taxon>
        <taxon>Ascomycota</taxon>
        <taxon>Pezizomycotina</taxon>
        <taxon>Eurotiomycetes</taxon>
        <taxon>Eurotiomycetidae</taxon>
        <taxon>Eurotiales</taxon>
        <taxon>Aspergillaceae</taxon>
        <taxon>Aspergillus</taxon>
        <taxon>Aspergillus subgen. Circumdati</taxon>
    </lineage>
</organism>
<dbReference type="AlphaFoldDB" id="Q0CMG1"/>
<evidence type="ECO:0000313" key="1">
    <source>
        <dbReference type="EMBL" id="EAU34192.1"/>
    </source>
</evidence>
<dbReference type="Proteomes" id="UP000007963">
    <property type="component" value="Unassembled WGS sequence"/>
</dbReference>
<evidence type="ECO:0000313" key="2">
    <source>
        <dbReference type="Proteomes" id="UP000007963"/>
    </source>
</evidence>
<dbReference type="VEuPathDB" id="FungiDB:ATEG_05123"/>
<dbReference type="RefSeq" id="XP_001214301.1">
    <property type="nucleotide sequence ID" value="XM_001214301.1"/>
</dbReference>
<dbReference type="eggNOG" id="ENOG502RNFR">
    <property type="taxonomic scope" value="Eukaryota"/>
</dbReference>
<dbReference type="OMA" id="WYCNSGL"/>
<reference evidence="2" key="1">
    <citation type="submission" date="2005-09" db="EMBL/GenBank/DDBJ databases">
        <title>Annotation of the Aspergillus terreus NIH2624 genome.</title>
        <authorList>
            <person name="Birren B.W."/>
            <person name="Lander E.S."/>
            <person name="Galagan J.E."/>
            <person name="Nusbaum C."/>
            <person name="Devon K."/>
            <person name="Henn M."/>
            <person name="Ma L.-J."/>
            <person name="Jaffe D.B."/>
            <person name="Butler J."/>
            <person name="Alvarez P."/>
            <person name="Gnerre S."/>
            <person name="Grabherr M."/>
            <person name="Kleber M."/>
            <person name="Mauceli E.W."/>
            <person name="Brockman W."/>
            <person name="Rounsley S."/>
            <person name="Young S.K."/>
            <person name="LaButti K."/>
            <person name="Pushparaj V."/>
            <person name="DeCaprio D."/>
            <person name="Crawford M."/>
            <person name="Koehrsen M."/>
            <person name="Engels R."/>
            <person name="Montgomery P."/>
            <person name="Pearson M."/>
            <person name="Howarth C."/>
            <person name="Larson L."/>
            <person name="Luoma S."/>
            <person name="White J."/>
            <person name="Alvarado L."/>
            <person name="Kodira C.D."/>
            <person name="Zeng Q."/>
            <person name="Oleary S."/>
            <person name="Yandava C."/>
            <person name="Denning D.W."/>
            <person name="Nierman W.C."/>
            <person name="Milne T."/>
            <person name="Madden K."/>
        </authorList>
    </citation>
    <scope>NUCLEOTIDE SEQUENCE [LARGE SCALE GENOMIC DNA]</scope>
    <source>
        <strain evidence="2">NIH 2624 / FGSC A1156</strain>
    </source>
</reference>
<dbReference type="EMBL" id="CH476600">
    <property type="protein sequence ID" value="EAU34192.1"/>
    <property type="molecule type" value="Genomic_DNA"/>
</dbReference>
<proteinExistence type="predicted"/>
<dbReference type="STRING" id="341663.Q0CMG1"/>
<accession>Q0CMG1</accession>
<gene>
    <name evidence="1" type="ORF">ATEG_05123</name>
</gene>
<dbReference type="OrthoDB" id="4524525at2759"/>
<dbReference type="GeneID" id="4320602"/>
<sequence>MSINREPFVCCILCGIEVALYDGRELREAHEAWGAWAAQKSNKEKRLIVPASEVEQLDLETDLPMWACFYRAILDDPKRGRLTISGISPHIIMEARKEKHPAPIMTDPEKAVFFPGPLTAHPKWTVKFHMANLFETDWNRENGERVGYTMHPHCWLLVDRFLGHDIVKQDLRAFVQAIETYWRADRTLWMPDLRHPTREYPCYDNAAPWIRQNCPPCSAMPLDRSHVSASPLIIRDIQSLSTRATAAHEKSLGHAAKLRATVANVPAEIIKTIIDTIWQSRPPCRERIHDVRSVMEAFQWRLPDSYWRSRCSPDLVFEVQDLVKAGTHIDWAYFCLGLHELLLQEDWYCNSGLYFRGRILHLLECIKGDVLRSSVPADEQVLEDQD</sequence>
<dbReference type="HOGENOM" id="CLU_063504_0_0_1"/>
<protein>
    <submittedName>
        <fullName evidence="1">Uncharacterized protein</fullName>
    </submittedName>
</protein>
<name>Q0CMG1_ASPTN</name>